<dbReference type="STRING" id="225004.SAMN02745152_00936"/>
<dbReference type="RefSeq" id="WP_078930685.1">
    <property type="nucleotide sequence ID" value="NZ_CAMEQG010000005.1"/>
</dbReference>
<dbReference type="OrthoDB" id="9916495at2"/>
<dbReference type="GeneID" id="303367190"/>
<gene>
    <name evidence="1" type="ORF">SAMN02745152_00936</name>
</gene>
<organism evidence="1 2">
    <name type="scientific">Treponema berlinense</name>
    <dbReference type="NCBI Taxonomy" id="225004"/>
    <lineage>
        <taxon>Bacteria</taxon>
        <taxon>Pseudomonadati</taxon>
        <taxon>Spirochaetota</taxon>
        <taxon>Spirochaetia</taxon>
        <taxon>Spirochaetales</taxon>
        <taxon>Treponemataceae</taxon>
        <taxon>Treponema</taxon>
    </lineage>
</organism>
<reference evidence="1 2" key="1">
    <citation type="submission" date="2017-02" db="EMBL/GenBank/DDBJ databases">
        <authorList>
            <person name="Peterson S.W."/>
        </authorList>
    </citation>
    <scope>NUCLEOTIDE SEQUENCE [LARGE SCALE GENOMIC DNA]</scope>
    <source>
        <strain evidence="1 2">ATCC BAA-909</strain>
    </source>
</reference>
<evidence type="ECO:0000313" key="2">
    <source>
        <dbReference type="Proteomes" id="UP000190395"/>
    </source>
</evidence>
<accession>A0A1T4MNU7</accession>
<protein>
    <submittedName>
        <fullName evidence="1">Uncharacterized protein</fullName>
    </submittedName>
</protein>
<keyword evidence="2" id="KW-1185">Reference proteome</keyword>
<dbReference type="EMBL" id="FUXC01000004">
    <property type="protein sequence ID" value="SJZ68517.1"/>
    <property type="molecule type" value="Genomic_DNA"/>
</dbReference>
<name>A0A1T4MNU7_9SPIR</name>
<dbReference type="Proteomes" id="UP000190395">
    <property type="component" value="Unassembled WGS sequence"/>
</dbReference>
<dbReference type="AlphaFoldDB" id="A0A1T4MNU7"/>
<proteinExistence type="predicted"/>
<sequence>MNKKNSWFAVFVIFIFFVCQTGIFAQKSGYKIVQVELPWGKTVLYSTFYCFNDLETGRNLAEKLYGVKNLDKILKTGRFKKLMAVPVGSELSAYNFAIMTHNKEFWFFENRDDGWLWGTGRY</sequence>
<evidence type="ECO:0000313" key="1">
    <source>
        <dbReference type="EMBL" id="SJZ68517.1"/>
    </source>
</evidence>